<keyword evidence="1" id="KW-0808">Transferase</keyword>
<dbReference type="Proteomes" id="UP000192674">
    <property type="component" value="Unassembled WGS sequence"/>
</dbReference>
<dbReference type="OrthoDB" id="5175904at2"/>
<dbReference type="GO" id="GO:0032259">
    <property type="term" value="P:methylation"/>
    <property type="evidence" value="ECO:0007669"/>
    <property type="project" value="UniProtKB-KW"/>
</dbReference>
<proteinExistence type="predicted"/>
<dbReference type="AlphaFoldDB" id="A0A1W2FJU0"/>
<keyword evidence="1" id="KW-0489">Methyltransferase</keyword>
<gene>
    <name evidence="1" type="ORF">SAMN05661093_07263</name>
</gene>
<dbReference type="CDD" id="cd02440">
    <property type="entry name" value="AdoMet_MTases"/>
    <property type="match status" value="1"/>
</dbReference>
<dbReference type="SUPFAM" id="SSF53335">
    <property type="entry name" value="S-adenosyl-L-methionine-dependent methyltransferases"/>
    <property type="match status" value="1"/>
</dbReference>
<keyword evidence="2" id="KW-1185">Reference proteome</keyword>
<dbReference type="EMBL" id="FWXV01000007">
    <property type="protein sequence ID" value="SMD22014.1"/>
    <property type="molecule type" value="Genomic_DNA"/>
</dbReference>
<name>A0A1W2FJU0_KIBAR</name>
<organism evidence="1 2">
    <name type="scientific">Kibdelosporangium aridum</name>
    <dbReference type="NCBI Taxonomy" id="2030"/>
    <lineage>
        <taxon>Bacteria</taxon>
        <taxon>Bacillati</taxon>
        <taxon>Actinomycetota</taxon>
        <taxon>Actinomycetes</taxon>
        <taxon>Pseudonocardiales</taxon>
        <taxon>Pseudonocardiaceae</taxon>
        <taxon>Kibdelosporangium</taxon>
    </lineage>
</organism>
<dbReference type="Pfam" id="PF04672">
    <property type="entry name" value="Methyltransf_19"/>
    <property type="match status" value="1"/>
</dbReference>
<dbReference type="PIRSF" id="PIRSF017393">
    <property type="entry name" value="MTase_SAV2177"/>
    <property type="match status" value="1"/>
</dbReference>
<dbReference type="GO" id="GO:0008168">
    <property type="term" value="F:methyltransferase activity"/>
    <property type="evidence" value="ECO:0007669"/>
    <property type="project" value="UniProtKB-KW"/>
</dbReference>
<dbReference type="Gene3D" id="3.40.50.150">
    <property type="entry name" value="Vaccinia Virus protein VP39"/>
    <property type="match status" value="1"/>
</dbReference>
<accession>A0A1W2FJU0</accession>
<dbReference type="InterPro" id="IPR029063">
    <property type="entry name" value="SAM-dependent_MTases_sf"/>
</dbReference>
<dbReference type="RefSeq" id="WP_033388508.1">
    <property type="nucleotide sequence ID" value="NZ_FWXV01000007.1"/>
</dbReference>
<reference evidence="1 2" key="1">
    <citation type="submission" date="2017-04" db="EMBL/GenBank/DDBJ databases">
        <authorList>
            <person name="Afonso C.L."/>
            <person name="Miller P.J."/>
            <person name="Scott M.A."/>
            <person name="Spackman E."/>
            <person name="Goraichik I."/>
            <person name="Dimitrov K.M."/>
            <person name="Suarez D.L."/>
            <person name="Swayne D.E."/>
        </authorList>
    </citation>
    <scope>NUCLEOTIDE SEQUENCE [LARGE SCALE GENOMIC DNA]</scope>
    <source>
        <strain evidence="1 2">DSM 43828</strain>
    </source>
</reference>
<evidence type="ECO:0000313" key="1">
    <source>
        <dbReference type="EMBL" id="SMD22014.1"/>
    </source>
</evidence>
<evidence type="ECO:0000313" key="2">
    <source>
        <dbReference type="Proteomes" id="UP000192674"/>
    </source>
</evidence>
<dbReference type="InterPro" id="IPR006764">
    <property type="entry name" value="SAM_dep_MeTrfase_SAV2177_type"/>
</dbReference>
<protein>
    <submittedName>
        <fullName evidence="1">S-adenosyl methyltransferase</fullName>
    </submittedName>
</protein>
<sequence length="274" mass="30415">MTEQQTQNWIPDEVDTSVPSMARTYDFLLGGAHNFAVDRMVAEQAEKAMPGAAKIARINRAFLGRVVRFMVDQGVTQFLDIGSGIPTVGNVHVVAQQANPQARVLYVDKDPIAVAHSELMLGNNDRADVLRADMRDPESIVHSSQARRLLDFDKPIGMLLVMMIHWVPDEDDPWALIGRYRDALPTGSYLALSHVTAEQREDQVTEVQGKIRESRSTDQLTPRSHDQILRMFDGFELVEPGLVGCGLWHPRGPGDIADNPELNSHVYGGVGKKL</sequence>